<proteinExistence type="predicted"/>
<gene>
    <name evidence="5" type="ORF">Sango_1946500</name>
</gene>
<keyword evidence="6" id="KW-1185">Reference proteome</keyword>
<evidence type="ECO:0000256" key="3">
    <source>
        <dbReference type="ARBA" id="ARBA00023163"/>
    </source>
</evidence>
<dbReference type="EMBL" id="JACGWL010000011">
    <property type="protein sequence ID" value="KAK4391687.1"/>
    <property type="molecule type" value="Genomic_DNA"/>
</dbReference>
<evidence type="ECO:0000313" key="5">
    <source>
        <dbReference type="EMBL" id="KAK4391687.1"/>
    </source>
</evidence>
<feature type="compositionally biased region" description="Polar residues" evidence="4">
    <location>
        <begin position="164"/>
        <end position="184"/>
    </location>
</feature>
<keyword evidence="1" id="KW-0678">Repressor</keyword>
<reference evidence="5" key="1">
    <citation type="submission" date="2020-06" db="EMBL/GenBank/DDBJ databases">
        <authorList>
            <person name="Li T."/>
            <person name="Hu X."/>
            <person name="Zhang T."/>
            <person name="Song X."/>
            <person name="Zhang H."/>
            <person name="Dai N."/>
            <person name="Sheng W."/>
            <person name="Hou X."/>
            <person name="Wei L."/>
        </authorList>
    </citation>
    <scope>NUCLEOTIDE SEQUENCE</scope>
    <source>
        <strain evidence="5">K16</strain>
        <tissue evidence="5">Leaf</tissue>
    </source>
</reference>
<feature type="region of interest" description="Disordered" evidence="4">
    <location>
        <begin position="1"/>
        <end position="51"/>
    </location>
</feature>
<feature type="region of interest" description="Disordered" evidence="4">
    <location>
        <begin position="163"/>
        <end position="198"/>
    </location>
</feature>
<keyword evidence="2" id="KW-0805">Transcription regulation</keyword>
<dbReference type="Proteomes" id="UP001289374">
    <property type="component" value="Unassembled WGS sequence"/>
</dbReference>
<accession>A0AAE1WE66</accession>
<feature type="compositionally biased region" description="Low complexity" evidence="4">
    <location>
        <begin position="16"/>
        <end position="29"/>
    </location>
</feature>
<dbReference type="InterPro" id="IPR040356">
    <property type="entry name" value="SPEAR"/>
</dbReference>
<sequence>MGSNYYGEGNPGNERGSGFSSSSSSSSSSRKGKKGSSDKPKQPQRGLGVAQLEKIRLHSQLGSNYLPPVHNPYAPSFSQEDIRLQTAYSSSSSSLSHSSASSPSYGFRGPHAVMVGLASVVLSLELCRLRHGILDQGFEWHPGNAGMGTQHFAEPCLTTRPFFQPTSEGSINNKNKQDGNNPMGSSSQNTDSSSSEDIDLELRLSL</sequence>
<dbReference type="AlphaFoldDB" id="A0AAE1WE66"/>
<evidence type="ECO:0000256" key="2">
    <source>
        <dbReference type="ARBA" id="ARBA00023015"/>
    </source>
</evidence>
<dbReference type="GO" id="GO:0003700">
    <property type="term" value="F:DNA-binding transcription factor activity"/>
    <property type="evidence" value="ECO:0007669"/>
    <property type="project" value="InterPro"/>
</dbReference>
<organism evidence="5 6">
    <name type="scientific">Sesamum angolense</name>
    <dbReference type="NCBI Taxonomy" id="2727404"/>
    <lineage>
        <taxon>Eukaryota</taxon>
        <taxon>Viridiplantae</taxon>
        <taxon>Streptophyta</taxon>
        <taxon>Embryophyta</taxon>
        <taxon>Tracheophyta</taxon>
        <taxon>Spermatophyta</taxon>
        <taxon>Magnoliopsida</taxon>
        <taxon>eudicotyledons</taxon>
        <taxon>Gunneridae</taxon>
        <taxon>Pentapetalae</taxon>
        <taxon>asterids</taxon>
        <taxon>lamiids</taxon>
        <taxon>Lamiales</taxon>
        <taxon>Pedaliaceae</taxon>
        <taxon>Sesamum</taxon>
    </lineage>
</organism>
<dbReference type="PANTHER" id="PTHR33388:SF18">
    <property type="entry name" value="PROTEIN SPEAR1"/>
    <property type="match status" value="1"/>
</dbReference>
<name>A0AAE1WE66_9LAMI</name>
<evidence type="ECO:0000256" key="1">
    <source>
        <dbReference type="ARBA" id="ARBA00022491"/>
    </source>
</evidence>
<dbReference type="PANTHER" id="PTHR33388">
    <property type="entry name" value="OS01G0212500 PROTEIN"/>
    <property type="match status" value="1"/>
</dbReference>
<evidence type="ECO:0000313" key="6">
    <source>
        <dbReference type="Proteomes" id="UP001289374"/>
    </source>
</evidence>
<reference evidence="5" key="2">
    <citation type="journal article" date="2024" name="Plant">
        <title>Genomic evolution and insights into agronomic trait innovations of Sesamum species.</title>
        <authorList>
            <person name="Miao H."/>
            <person name="Wang L."/>
            <person name="Qu L."/>
            <person name="Liu H."/>
            <person name="Sun Y."/>
            <person name="Le M."/>
            <person name="Wang Q."/>
            <person name="Wei S."/>
            <person name="Zheng Y."/>
            <person name="Lin W."/>
            <person name="Duan Y."/>
            <person name="Cao H."/>
            <person name="Xiong S."/>
            <person name="Wang X."/>
            <person name="Wei L."/>
            <person name="Li C."/>
            <person name="Ma Q."/>
            <person name="Ju M."/>
            <person name="Zhao R."/>
            <person name="Li G."/>
            <person name="Mu C."/>
            <person name="Tian Q."/>
            <person name="Mei H."/>
            <person name="Zhang T."/>
            <person name="Gao T."/>
            <person name="Zhang H."/>
        </authorList>
    </citation>
    <scope>NUCLEOTIDE SEQUENCE</scope>
    <source>
        <strain evidence="5">K16</strain>
    </source>
</reference>
<comment type="caution">
    <text evidence="5">The sequence shown here is derived from an EMBL/GenBank/DDBJ whole genome shotgun (WGS) entry which is preliminary data.</text>
</comment>
<keyword evidence="3" id="KW-0804">Transcription</keyword>
<protein>
    <submittedName>
        <fullName evidence="5">Protein SPEAR3</fullName>
    </submittedName>
</protein>
<evidence type="ECO:0000256" key="4">
    <source>
        <dbReference type="SAM" id="MobiDB-lite"/>
    </source>
</evidence>